<evidence type="ECO:0000313" key="3">
    <source>
        <dbReference type="EMBL" id="KYM85654.1"/>
    </source>
</evidence>
<organism evidence="3 4">
    <name type="scientific">Atta colombica</name>
    <dbReference type="NCBI Taxonomy" id="520822"/>
    <lineage>
        <taxon>Eukaryota</taxon>
        <taxon>Metazoa</taxon>
        <taxon>Ecdysozoa</taxon>
        <taxon>Arthropoda</taxon>
        <taxon>Hexapoda</taxon>
        <taxon>Insecta</taxon>
        <taxon>Pterygota</taxon>
        <taxon>Neoptera</taxon>
        <taxon>Endopterygota</taxon>
        <taxon>Hymenoptera</taxon>
        <taxon>Apocrita</taxon>
        <taxon>Aculeata</taxon>
        <taxon>Formicoidea</taxon>
        <taxon>Formicidae</taxon>
        <taxon>Myrmicinae</taxon>
        <taxon>Atta</taxon>
    </lineage>
</organism>
<proteinExistence type="predicted"/>
<evidence type="ECO:0000313" key="4">
    <source>
        <dbReference type="Proteomes" id="UP000078540"/>
    </source>
</evidence>
<keyword evidence="4" id="KW-1185">Reference proteome</keyword>
<feature type="transmembrane region" description="Helical" evidence="2">
    <location>
        <begin position="169"/>
        <end position="188"/>
    </location>
</feature>
<protein>
    <submittedName>
        <fullName evidence="3">Uncharacterized protein</fullName>
    </submittedName>
</protein>
<evidence type="ECO:0000256" key="2">
    <source>
        <dbReference type="SAM" id="Phobius"/>
    </source>
</evidence>
<accession>A0A195BLK9</accession>
<feature type="transmembrane region" description="Helical" evidence="2">
    <location>
        <begin position="138"/>
        <end position="157"/>
    </location>
</feature>
<dbReference type="Proteomes" id="UP000078540">
    <property type="component" value="Unassembled WGS sequence"/>
</dbReference>
<name>A0A195BLK9_9HYME</name>
<feature type="compositionally biased region" description="Basic and acidic residues" evidence="1">
    <location>
        <begin position="59"/>
        <end position="87"/>
    </location>
</feature>
<reference evidence="3 4" key="1">
    <citation type="submission" date="2015-09" db="EMBL/GenBank/DDBJ databases">
        <title>Atta colombica WGS genome.</title>
        <authorList>
            <person name="Nygaard S."/>
            <person name="Hu H."/>
            <person name="Boomsma J."/>
            <person name="Zhang G."/>
        </authorList>
    </citation>
    <scope>NUCLEOTIDE SEQUENCE [LARGE SCALE GENOMIC DNA]</scope>
    <source>
        <strain evidence="3">Treedump-2</strain>
        <tissue evidence="3">Whole body</tissue>
    </source>
</reference>
<dbReference type="AlphaFoldDB" id="A0A195BLK9"/>
<feature type="region of interest" description="Disordered" evidence="1">
    <location>
        <begin position="56"/>
        <end position="99"/>
    </location>
</feature>
<gene>
    <name evidence="3" type="ORF">ALC53_04435</name>
</gene>
<dbReference type="EMBL" id="KQ976450">
    <property type="protein sequence ID" value="KYM85654.1"/>
    <property type="molecule type" value="Genomic_DNA"/>
</dbReference>
<evidence type="ECO:0000256" key="1">
    <source>
        <dbReference type="SAM" id="MobiDB-lite"/>
    </source>
</evidence>
<keyword evidence="2" id="KW-0472">Membrane</keyword>
<keyword evidence="2" id="KW-0812">Transmembrane</keyword>
<sequence>MRGGGREEAQVFLFRRKKERQKAIGSLHGNLAISISAPTSRNTKNDLRSGAWSLMAASQKDHRPKGELKGWRGGGEEGKERKGREEQGGEGFATMDRPRSRNRAAIAKGVAVASLEQREAAGPLPADKARRDYTNEEILDQHVAIVIPVIVIIIYGAKSCRVIALSYPSPLMTLITSSFVNSFIFRILRKHEYLAKVKNTWRAKTDVPRGFPTSRRFSPENTGLCRVAFLASRVA</sequence>
<keyword evidence="2" id="KW-1133">Transmembrane helix</keyword>